<comment type="caution">
    <text evidence="1">The sequence shown here is derived from an EMBL/GenBank/DDBJ whole genome shotgun (WGS) entry which is preliminary data.</text>
</comment>
<reference evidence="1" key="1">
    <citation type="submission" date="2023-07" db="EMBL/GenBank/DDBJ databases">
        <title>Genome content predicts the carbon catabolic preferences of heterotrophic bacteria.</title>
        <authorList>
            <person name="Gralka M."/>
        </authorList>
    </citation>
    <scope>NUCLEOTIDE SEQUENCE</scope>
    <source>
        <strain evidence="1">E2R20</strain>
    </source>
</reference>
<dbReference type="RefSeq" id="WP_303522301.1">
    <property type="nucleotide sequence ID" value="NZ_JAUOQO010000458.1"/>
</dbReference>
<dbReference type="AlphaFoldDB" id="A0AAW7YYG2"/>
<sequence>PLKNSEFTISRAKLINAFVKICRKADQTRNIKDISDDTYKSLYQDVNWLAKARSKNKRFKSIKVVD</sequence>
<feature type="non-terminal residue" evidence="1">
    <location>
        <position position="1"/>
    </location>
</feature>
<keyword evidence="2" id="KW-1185">Reference proteome</keyword>
<accession>A0AAW7YYG2</accession>
<dbReference type="Proteomes" id="UP001170310">
    <property type="component" value="Unassembled WGS sequence"/>
</dbReference>
<dbReference type="EMBL" id="JAUOQO010000458">
    <property type="protein sequence ID" value="MDO6575288.1"/>
    <property type="molecule type" value="Genomic_DNA"/>
</dbReference>
<proteinExistence type="predicted"/>
<evidence type="ECO:0000313" key="1">
    <source>
        <dbReference type="EMBL" id="MDO6575288.1"/>
    </source>
</evidence>
<name>A0AAW7YYG2_9STAP</name>
<organism evidence="1 2">
    <name type="scientific">Staphylococcus pasteuri_A</name>
    <dbReference type="NCBI Taxonomy" id="3062664"/>
    <lineage>
        <taxon>Bacteria</taxon>
        <taxon>Bacillati</taxon>
        <taxon>Bacillota</taxon>
        <taxon>Bacilli</taxon>
        <taxon>Bacillales</taxon>
        <taxon>Staphylococcaceae</taxon>
        <taxon>Staphylococcus</taxon>
    </lineage>
</organism>
<evidence type="ECO:0000313" key="2">
    <source>
        <dbReference type="Proteomes" id="UP001170310"/>
    </source>
</evidence>
<protein>
    <submittedName>
        <fullName evidence="1">Uncharacterized protein</fullName>
    </submittedName>
</protein>
<gene>
    <name evidence="1" type="ORF">Q4528_14320</name>
</gene>